<evidence type="ECO:0000313" key="1">
    <source>
        <dbReference type="EMBL" id="QLG61970.1"/>
    </source>
</evidence>
<dbReference type="OrthoDB" id="263723at2157"/>
<dbReference type="KEGG" id="halu:HUG12_09655"/>
<dbReference type="Proteomes" id="UP000509626">
    <property type="component" value="Chromosome"/>
</dbReference>
<gene>
    <name evidence="1" type="ORF">HUG12_09655</name>
</gene>
<evidence type="ECO:0008006" key="3">
    <source>
        <dbReference type="Google" id="ProtNLM"/>
    </source>
</evidence>
<dbReference type="EMBL" id="CP058579">
    <property type="protein sequence ID" value="QLG61970.1"/>
    <property type="molecule type" value="Genomic_DNA"/>
</dbReference>
<proteinExistence type="predicted"/>
<dbReference type="GeneID" id="56037724"/>
<name>A0A7D5LAN3_9EURY</name>
<dbReference type="AlphaFoldDB" id="A0A7D5LAN3"/>
<accession>A0A7D5LAN3</accession>
<keyword evidence="2" id="KW-1185">Reference proteome</keyword>
<sequence>MTGYIDFDGLDAEPQQGDVIDLGVQVQAGHTGFHGVNYDIGAERQICSNGMTAFISDLHFDQTHSEPLQYGLAQHAVDSVIDGVDTVEHRLQDAAGREFVNRDEAILVLFDTGLDAFFDEPYDVFTDALDAELTDTETAPSLYETYNAATRAVTHGGDLTGTDRDRALGQAATLLDRRGDLPETALLGQTAVERRIDTYAGDGDEVEPYWSGEAETLQDLVAAHGTDSAM</sequence>
<organism evidence="1 2">
    <name type="scientific">Halorarum salinum</name>
    <dbReference type="NCBI Taxonomy" id="2743089"/>
    <lineage>
        <taxon>Archaea</taxon>
        <taxon>Methanobacteriati</taxon>
        <taxon>Methanobacteriota</taxon>
        <taxon>Stenosarchaea group</taxon>
        <taxon>Halobacteria</taxon>
        <taxon>Halobacteriales</taxon>
        <taxon>Haloferacaceae</taxon>
        <taxon>Halorarum</taxon>
    </lineage>
</organism>
<dbReference type="RefSeq" id="WP_179268555.1">
    <property type="nucleotide sequence ID" value="NZ_CP058579.1"/>
</dbReference>
<evidence type="ECO:0000313" key="2">
    <source>
        <dbReference type="Proteomes" id="UP000509626"/>
    </source>
</evidence>
<reference evidence="1 2" key="1">
    <citation type="submission" date="2020-06" db="EMBL/GenBank/DDBJ databases">
        <title>NJ-3-1, isolated from saline soil.</title>
        <authorList>
            <person name="Cui H.L."/>
            <person name="Shi X."/>
        </authorList>
    </citation>
    <scope>NUCLEOTIDE SEQUENCE [LARGE SCALE GENOMIC DNA]</scope>
    <source>
        <strain evidence="1 2">NJ-3-1</strain>
    </source>
</reference>
<protein>
    <recommendedName>
        <fullName evidence="3">DUF932 domain-containing protein</fullName>
    </recommendedName>
</protein>